<dbReference type="Gene3D" id="3.90.80.10">
    <property type="entry name" value="Inorganic pyrophosphatase"/>
    <property type="match status" value="1"/>
</dbReference>
<accession>A0A6J6JDU0</accession>
<dbReference type="GO" id="GO:0006796">
    <property type="term" value="P:phosphate-containing compound metabolic process"/>
    <property type="evidence" value="ECO:0007669"/>
    <property type="project" value="InterPro"/>
</dbReference>
<dbReference type="EC" id="3.6.1.1" evidence="2"/>
<evidence type="ECO:0000256" key="2">
    <source>
        <dbReference type="ARBA" id="ARBA00012146"/>
    </source>
</evidence>
<keyword evidence="4" id="KW-0479">Metal-binding</keyword>
<comment type="cofactor">
    <cofactor evidence="1">
        <name>Mg(2+)</name>
        <dbReference type="ChEBI" id="CHEBI:18420"/>
    </cofactor>
</comment>
<evidence type="ECO:0000256" key="3">
    <source>
        <dbReference type="ARBA" id="ARBA00022490"/>
    </source>
</evidence>
<protein>
    <recommendedName>
        <fullName evidence="7">Inorganic pyrophosphatase</fullName>
        <ecNumber evidence="2">3.6.1.1</ecNumber>
    </recommendedName>
</protein>
<evidence type="ECO:0000256" key="1">
    <source>
        <dbReference type="ARBA" id="ARBA00001946"/>
    </source>
</evidence>
<evidence type="ECO:0000256" key="6">
    <source>
        <dbReference type="ARBA" id="ARBA00022842"/>
    </source>
</evidence>
<proteinExistence type="inferred from homology"/>
<evidence type="ECO:0000256" key="7">
    <source>
        <dbReference type="ARBA" id="ARBA00040300"/>
    </source>
</evidence>
<dbReference type="EMBL" id="CAEZVN010000068">
    <property type="protein sequence ID" value="CAB4634828.1"/>
    <property type="molecule type" value="Genomic_DNA"/>
</dbReference>
<evidence type="ECO:0000256" key="5">
    <source>
        <dbReference type="ARBA" id="ARBA00022801"/>
    </source>
</evidence>
<dbReference type="PROSITE" id="PS00387">
    <property type="entry name" value="PPASE"/>
    <property type="match status" value="1"/>
</dbReference>
<dbReference type="PANTHER" id="PTHR10286">
    <property type="entry name" value="INORGANIC PYROPHOSPHATASE"/>
    <property type="match status" value="1"/>
</dbReference>
<organism evidence="9">
    <name type="scientific">freshwater metagenome</name>
    <dbReference type="NCBI Taxonomy" id="449393"/>
    <lineage>
        <taxon>unclassified sequences</taxon>
        <taxon>metagenomes</taxon>
        <taxon>ecological metagenomes</taxon>
    </lineage>
</organism>
<dbReference type="GO" id="GO:0004427">
    <property type="term" value="F:inorganic diphosphate phosphatase activity"/>
    <property type="evidence" value="ECO:0007669"/>
    <property type="project" value="UniProtKB-EC"/>
</dbReference>
<dbReference type="SUPFAM" id="SSF50324">
    <property type="entry name" value="Inorganic pyrophosphatase"/>
    <property type="match status" value="1"/>
</dbReference>
<comment type="catalytic activity">
    <reaction evidence="8">
        <text>diphosphate + H2O = 2 phosphate + H(+)</text>
        <dbReference type="Rhea" id="RHEA:24576"/>
        <dbReference type="ChEBI" id="CHEBI:15377"/>
        <dbReference type="ChEBI" id="CHEBI:15378"/>
        <dbReference type="ChEBI" id="CHEBI:33019"/>
        <dbReference type="ChEBI" id="CHEBI:43474"/>
        <dbReference type="EC" id="3.6.1.1"/>
    </reaction>
</comment>
<dbReference type="GO" id="GO:0000287">
    <property type="term" value="F:magnesium ion binding"/>
    <property type="evidence" value="ECO:0007669"/>
    <property type="project" value="InterPro"/>
</dbReference>
<keyword evidence="6" id="KW-0460">Magnesium</keyword>
<sequence length="177" mass="19883">MGYEAVIEIPRGSRNKYEVDHITGRVHLDRVLFTPFVYPVDYGFFDKTLGGDGDPLDALVLLEFPVFPGVVVDVRPVGVLPMEDDGGIDEKVICVQTKDPRWAHIQDINDVPEQTKNELMHFFTHYKDLEPGKWVKVGEWQGKDVAERLIQEAIVRYNTEGDGANAKSCCGGNCDCK</sequence>
<gene>
    <name evidence="9" type="ORF">UFOPK2001_00771</name>
</gene>
<dbReference type="GO" id="GO:0005737">
    <property type="term" value="C:cytoplasm"/>
    <property type="evidence" value="ECO:0007669"/>
    <property type="project" value="InterPro"/>
</dbReference>
<dbReference type="Pfam" id="PF00719">
    <property type="entry name" value="Pyrophosphatase"/>
    <property type="match status" value="1"/>
</dbReference>
<name>A0A6J6JDU0_9ZZZZ</name>
<dbReference type="InterPro" id="IPR008162">
    <property type="entry name" value="Pyrophosphatase"/>
</dbReference>
<evidence type="ECO:0000256" key="4">
    <source>
        <dbReference type="ARBA" id="ARBA00022723"/>
    </source>
</evidence>
<dbReference type="FunFam" id="3.90.80.10:FF:000003">
    <property type="entry name" value="Inorganic pyrophosphatase"/>
    <property type="match status" value="1"/>
</dbReference>
<reference evidence="9" key="1">
    <citation type="submission" date="2020-05" db="EMBL/GenBank/DDBJ databases">
        <authorList>
            <person name="Chiriac C."/>
            <person name="Salcher M."/>
            <person name="Ghai R."/>
            <person name="Kavagutti S V."/>
        </authorList>
    </citation>
    <scope>NUCLEOTIDE SEQUENCE</scope>
</reference>
<evidence type="ECO:0000313" key="9">
    <source>
        <dbReference type="EMBL" id="CAB4634828.1"/>
    </source>
</evidence>
<keyword evidence="5" id="KW-0378">Hydrolase</keyword>
<keyword evidence="3" id="KW-0963">Cytoplasm</keyword>
<dbReference type="HAMAP" id="MF_00209">
    <property type="entry name" value="Inorganic_PPase"/>
    <property type="match status" value="1"/>
</dbReference>
<dbReference type="InterPro" id="IPR036649">
    <property type="entry name" value="Pyrophosphatase_sf"/>
</dbReference>
<dbReference type="AlphaFoldDB" id="A0A6J6JDU0"/>
<evidence type="ECO:0000256" key="8">
    <source>
        <dbReference type="ARBA" id="ARBA00047820"/>
    </source>
</evidence>
<dbReference type="CDD" id="cd00412">
    <property type="entry name" value="pyrophosphatase"/>
    <property type="match status" value="1"/>
</dbReference>